<evidence type="ECO:0000256" key="3">
    <source>
        <dbReference type="ARBA" id="ARBA00023128"/>
    </source>
</evidence>
<dbReference type="RefSeq" id="XP_030755512.1">
    <property type="nucleotide sequence ID" value="XM_030899652.1"/>
</dbReference>
<dbReference type="GO" id="GO:0005762">
    <property type="term" value="C:mitochondrial large ribosomal subunit"/>
    <property type="evidence" value="ECO:0007669"/>
    <property type="project" value="TreeGrafter"/>
</dbReference>
<evidence type="ECO:0000256" key="4">
    <source>
        <dbReference type="ARBA" id="ARBA00023274"/>
    </source>
</evidence>
<sequence>MKMSLFRINRALVPRFLPKSSPLSTSLSPENEEYNTTPQYPPILDLSREKMLERKKEAIYDEIKSVKTVEEKQIKLNMPRYYGFRSYMVSEDEIYYNDLSFIQHITRTHIIKNKGLPDYYNTIETDNIAEIRNGIEEALLMELDAFQKFHDLKNAELSDGDKENIITNNVVQQINKVLTNNLVQKYPHLFSNEVDTNPRLETAWYVGGINPPEIVKKSRRGSELAKKYENDPVDRLLYYTGSPSLTVRSELPLPLLLTPSEAENSSFDVPSFSYDPRVFGVGIEHRYMANIPGFWPGDSNSFGIISYLKKGHLLKRSQRIKDEEDNKNALDRQAVLSSYAWLHAQANFLGFTTFNDITYPLVTQTVMTNGKEFNFFIYQLNTILLHSKHIKENPKRNICWSSESFKLYEEVKDGKIVGLNDETLSILVKLYSNTPSERLGVNLRPYLGQKEKIIADYQDDEKREWLEREYKFLVSNRPRFQEMPQIYSYEKIYKIDHETRQMDKRRRFFELGIKPQDRKLNDRLGRYIPRAHRPDLPRHKGKLAKEYWP</sequence>
<organism evidence="5 6">
    <name type="scientific">Sitophilus oryzae</name>
    <name type="common">Rice weevil</name>
    <name type="synonym">Curculio oryzae</name>
    <dbReference type="NCBI Taxonomy" id="7048"/>
    <lineage>
        <taxon>Eukaryota</taxon>
        <taxon>Metazoa</taxon>
        <taxon>Ecdysozoa</taxon>
        <taxon>Arthropoda</taxon>
        <taxon>Hexapoda</taxon>
        <taxon>Insecta</taxon>
        <taxon>Pterygota</taxon>
        <taxon>Neoptera</taxon>
        <taxon>Endopterygota</taxon>
        <taxon>Coleoptera</taxon>
        <taxon>Polyphaga</taxon>
        <taxon>Cucujiformia</taxon>
        <taxon>Curculionidae</taxon>
        <taxon>Dryophthorinae</taxon>
        <taxon>Sitophilus</taxon>
    </lineage>
</organism>
<keyword evidence="5" id="KW-1185">Reference proteome</keyword>
<evidence type="ECO:0000313" key="6">
    <source>
        <dbReference type="RefSeq" id="XP_030755512.1"/>
    </source>
</evidence>
<evidence type="ECO:0000313" key="5">
    <source>
        <dbReference type="Proteomes" id="UP000504635"/>
    </source>
</evidence>
<evidence type="ECO:0000256" key="1">
    <source>
        <dbReference type="ARBA" id="ARBA00004173"/>
    </source>
</evidence>
<keyword evidence="4" id="KW-0687">Ribonucleoprotein</keyword>
<dbReference type="FunCoup" id="A0A6J2XVF2">
    <property type="interactions" value="482"/>
</dbReference>
<reference evidence="6" key="1">
    <citation type="submission" date="2025-08" db="UniProtKB">
        <authorList>
            <consortium name="RefSeq"/>
        </authorList>
    </citation>
    <scope>IDENTIFICATION</scope>
    <source>
        <tissue evidence="6">Gonads</tissue>
    </source>
</reference>
<dbReference type="KEGG" id="soy:115881929"/>
<evidence type="ECO:0000256" key="2">
    <source>
        <dbReference type="ARBA" id="ARBA00022980"/>
    </source>
</evidence>
<dbReference type="CTD" id="10884"/>
<comment type="subcellular location">
    <subcellularLocation>
        <location evidence="1">Mitochondrion</location>
    </subcellularLocation>
</comment>
<protein>
    <submittedName>
        <fullName evidence="6">28S ribosomal protein S30, mitochondrial</fullName>
    </submittedName>
</protein>
<keyword evidence="3" id="KW-0496">Mitochondrion</keyword>
<dbReference type="PANTHER" id="PTHR13014">
    <property type="entry name" value="MITOCHONDRIAL 28S RIBOSOMAL PROTEIN S30/P52 PRO-APOTOTIC PROTEIN"/>
    <property type="match status" value="1"/>
</dbReference>
<dbReference type="InParanoid" id="A0A6J2XVF2"/>
<dbReference type="AlphaFoldDB" id="A0A6J2XVF2"/>
<dbReference type="GO" id="GO:0003735">
    <property type="term" value="F:structural constituent of ribosome"/>
    <property type="evidence" value="ECO:0007669"/>
    <property type="project" value="InterPro"/>
</dbReference>
<accession>A0A6J2XVF2</accession>
<gene>
    <name evidence="6" type="primary">LOC115881929</name>
</gene>
<dbReference type="Proteomes" id="UP000504635">
    <property type="component" value="Unplaced"/>
</dbReference>
<dbReference type="InterPro" id="IPR010793">
    <property type="entry name" value="Ribosomal_mL37/mL65"/>
</dbReference>
<proteinExistence type="predicted"/>
<dbReference type="InterPro" id="IPR039982">
    <property type="entry name" value="Ribosomal_mL65"/>
</dbReference>
<dbReference type="OrthoDB" id="6041973at2759"/>
<dbReference type="GeneID" id="115881929"/>
<keyword evidence="2 6" id="KW-0689">Ribosomal protein</keyword>
<dbReference type="PANTHER" id="PTHR13014:SF3">
    <property type="entry name" value="LARGE RIBOSOMAL SUBUNIT PROTEIN ML65"/>
    <property type="match status" value="1"/>
</dbReference>
<name>A0A6J2XVF2_SITOR</name>
<dbReference type="Pfam" id="PF07147">
    <property type="entry name" value="PDCD9"/>
    <property type="match status" value="1"/>
</dbReference>
<dbReference type="GO" id="GO:0006412">
    <property type="term" value="P:translation"/>
    <property type="evidence" value="ECO:0007669"/>
    <property type="project" value="InterPro"/>
</dbReference>